<dbReference type="Proteomes" id="UP000688137">
    <property type="component" value="Unassembled WGS sequence"/>
</dbReference>
<dbReference type="EMBL" id="CAJJDM010000004">
    <property type="protein sequence ID" value="CAD8044653.1"/>
    <property type="molecule type" value="Genomic_DNA"/>
</dbReference>
<dbReference type="OMA" id="YEFNESY"/>
<reference evidence="1" key="1">
    <citation type="submission" date="2021-01" db="EMBL/GenBank/DDBJ databases">
        <authorList>
            <consortium name="Genoscope - CEA"/>
            <person name="William W."/>
        </authorList>
    </citation>
    <scope>NUCLEOTIDE SEQUENCE</scope>
</reference>
<proteinExistence type="predicted"/>
<comment type="caution">
    <text evidence="1">The sequence shown here is derived from an EMBL/GenBank/DDBJ whole genome shotgun (WGS) entry which is preliminary data.</text>
</comment>
<evidence type="ECO:0008006" key="3">
    <source>
        <dbReference type="Google" id="ProtNLM"/>
    </source>
</evidence>
<gene>
    <name evidence="1" type="ORF">PPRIM_AZ9-3.1.T0080219</name>
</gene>
<accession>A0A8S1JQ54</accession>
<dbReference type="AlphaFoldDB" id="A0A8S1JQ54"/>
<keyword evidence="2" id="KW-1185">Reference proteome</keyword>
<organism evidence="1 2">
    <name type="scientific">Paramecium primaurelia</name>
    <dbReference type="NCBI Taxonomy" id="5886"/>
    <lineage>
        <taxon>Eukaryota</taxon>
        <taxon>Sar</taxon>
        <taxon>Alveolata</taxon>
        <taxon>Ciliophora</taxon>
        <taxon>Intramacronucleata</taxon>
        <taxon>Oligohymenophorea</taxon>
        <taxon>Peniculida</taxon>
        <taxon>Parameciidae</taxon>
        <taxon>Paramecium</taxon>
    </lineage>
</organism>
<name>A0A8S1JQ54_PARPR</name>
<sequence length="314" mass="36300">MIKTILYKFSTFKSLYGQAGTVSFKLLNGQHQVTLQTHWEDNCEYYCQPETGFLFEDQKDKSEISNIEEGKYQTKINIPEYYNYNGIINGDLQHISANIDAKLYGNIDIDLSGDFQSQKIKSEICRIKANNLKINSALETQFGELSIKNNVTIKKLLISKVTNLYQENGECKIQAGYVQNIQQNTPPILQKSQFLENIEQNNHFFISSQAKDFNIGTFSGRLKCNLNAQSFFIKSMSGLFYINQVKNLELGITNQYNQGFIKADNIKLNIYEKLNFNIFNYGKSIYEFNESYYNIYTECNKLEVRKINNPFGIL</sequence>
<evidence type="ECO:0000313" key="1">
    <source>
        <dbReference type="EMBL" id="CAD8044653.1"/>
    </source>
</evidence>
<protein>
    <recommendedName>
        <fullName evidence="3">Adhesin domain-containing protein</fullName>
    </recommendedName>
</protein>
<evidence type="ECO:0000313" key="2">
    <source>
        <dbReference type="Proteomes" id="UP000688137"/>
    </source>
</evidence>